<dbReference type="InterPro" id="IPR011050">
    <property type="entry name" value="Pectin_lyase_fold/virulence"/>
</dbReference>
<evidence type="ECO:0000313" key="4">
    <source>
        <dbReference type="Proteomes" id="UP000594042"/>
    </source>
</evidence>
<dbReference type="Proteomes" id="UP000594042">
    <property type="component" value="Chromosome"/>
</dbReference>
<dbReference type="SUPFAM" id="SSF51126">
    <property type="entry name" value="Pectin lyase-like"/>
    <property type="match status" value="1"/>
</dbReference>
<reference evidence="4" key="1">
    <citation type="submission" date="2020-07" db="EMBL/GenBank/DDBJ databases">
        <title>Complete genome sequencing of Coprobacter sp. strain 2CBH44.</title>
        <authorList>
            <person name="Sakamoto M."/>
            <person name="Murakami T."/>
            <person name="Mori H."/>
        </authorList>
    </citation>
    <scope>NUCLEOTIDE SEQUENCE [LARGE SCALE GENOMIC DNA]</scope>
    <source>
        <strain evidence="4">2CBH44</strain>
    </source>
</reference>
<dbReference type="SMART" id="SM00710">
    <property type="entry name" value="PbH1"/>
    <property type="match status" value="6"/>
</dbReference>
<evidence type="ECO:0000259" key="2">
    <source>
        <dbReference type="Pfam" id="PF18962"/>
    </source>
</evidence>
<feature type="region of interest" description="Disordered" evidence="1">
    <location>
        <begin position="410"/>
        <end position="430"/>
    </location>
</feature>
<name>A0A7G1HYX6_9BACT</name>
<dbReference type="Gene3D" id="2.160.20.10">
    <property type="entry name" value="Single-stranded right-handed beta-helix, Pectin lyase-like"/>
    <property type="match status" value="1"/>
</dbReference>
<dbReference type="AlphaFoldDB" id="A0A7G1HYX6"/>
<sequence>MKKIVLFFILIYTFIPIQSQIIYYVRENGVDDLARCGVTEDDAFRTVHFAIKQCSALSMIIDVAGTLAHRNDTIPPDKTVTIQCSQPEKAILDVPLNETGRHFYLTGNCELRLNNIILQNGNMDNTEYGGAIFAQYAIDDSGIGIPVLKCENVDFIANSCGTAGACYLNGATADFEKCTFSDNKAEYNATGRGNSGAILAMSKEQPLTMDIKQCLFLNNSAVNTGGAIRIYASSQTDVIIENNTFYQNQTYQQGNICLEGTEAPLSPKDERNITFTNNTISQNTAQKGNQTGGIYLKTLNDVVILRNNLIFDNTYASVQCNTISAKLKIAKNNITDNTVAGTSDKGLIMNITGNYDSRTGNLLVNEEEKVIQPASVAGKYILADNDLQNNGGATLTLAINEGSCAIDAGTTEQAPQSDQRGYPRRGKPDVGAYENDGEFLPILKNEISPTADIYPNPFQNSIRFNPGIQAKAVYIYNLLGQFILQKSVWDNQADLSQLPPGQYIILIQSDITPGKKNILIKSPADILQ</sequence>
<dbReference type="InterPro" id="IPR012334">
    <property type="entry name" value="Pectin_lyas_fold"/>
</dbReference>
<evidence type="ECO:0000256" key="1">
    <source>
        <dbReference type="SAM" id="MobiDB-lite"/>
    </source>
</evidence>
<feature type="domain" description="Secretion system C-terminal sorting" evidence="2">
    <location>
        <begin position="453"/>
        <end position="512"/>
    </location>
</feature>
<proteinExistence type="predicted"/>
<dbReference type="KEGG" id="copr:Cop2CBH44_32530"/>
<dbReference type="InterPro" id="IPR026444">
    <property type="entry name" value="Secre_tail"/>
</dbReference>
<dbReference type="Pfam" id="PF18962">
    <property type="entry name" value="Por_Secre_tail"/>
    <property type="match status" value="1"/>
</dbReference>
<dbReference type="EMBL" id="AP023322">
    <property type="protein sequence ID" value="BCI64900.1"/>
    <property type="molecule type" value="Genomic_DNA"/>
</dbReference>
<dbReference type="NCBIfam" id="TIGR04183">
    <property type="entry name" value="Por_Secre_tail"/>
    <property type="match status" value="1"/>
</dbReference>
<keyword evidence="4" id="KW-1185">Reference proteome</keyword>
<dbReference type="RefSeq" id="WP_021931086.1">
    <property type="nucleotide sequence ID" value="NZ_AP023322.1"/>
</dbReference>
<feature type="compositionally biased region" description="Polar residues" evidence="1">
    <location>
        <begin position="410"/>
        <end position="419"/>
    </location>
</feature>
<evidence type="ECO:0000313" key="3">
    <source>
        <dbReference type="EMBL" id="BCI64900.1"/>
    </source>
</evidence>
<protein>
    <recommendedName>
        <fullName evidence="2">Secretion system C-terminal sorting domain-containing protein</fullName>
    </recommendedName>
</protein>
<accession>A0A7G1HYX6</accession>
<gene>
    <name evidence="3" type="ORF">Cop2CBH44_32530</name>
</gene>
<dbReference type="InterPro" id="IPR006626">
    <property type="entry name" value="PbH1"/>
</dbReference>
<dbReference type="InterPro" id="IPR059226">
    <property type="entry name" value="Choice_anch_Q_dom"/>
</dbReference>
<organism evidence="3 4">
    <name type="scientific">Coprobacter secundus subsp. similis</name>
    <dbReference type="NCBI Taxonomy" id="2751153"/>
    <lineage>
        <taxon>Bacteria</taxon>
        <taxon>Pseudomonadati</taxon>
        <taxon>Bacteroidota</taxon>
        <taxon>Bacteroidia</taxon>
        <taxon>Bacteroidales</taxon>
        <taxon>Barnesiellaceae</taxon>
        <taxon>Coprobacter</taxon>
    </lineage>
</organism>
<dbReference type="NCBIfam" id="NF041518">
    <property type="entry name" value="choice_anch_Q"/>
    <property type="match status" value="1"/>
</dbReference>